<name>A0A7N6FIQ0_ANATE</name>
<dbReference type="PANTHER" id="PTHR19143">
    <property type="entry name" value="FIBRINOGEN/TENASCIN/ANGIOPOEITIN"/>
    <property type="match status" value="1"/>
</dbReference>
<accession>A0A7N6FIQ0</accession>
<dbReference type="CDD" id="cd00087">
    <property type="entry name" value="FReD"/>
    <property type="match status" value="1"/>
</dbReference>
<evidence type="ECO:0000259" key="1">
    <source>
        <dbReference type="PROSITE" id="PS51406"/>
    </source>
</evidence>
<dbReference type="SUPFAM" id="SSF56496">
    <property type="entry name" value="Fibrinogen C-terminal domain-like"/>
    <property type="match status" value="1"/>
</dbReference>
<dbReference type="InParanoid" id="A0A7N6FIQ0"/>
<dbReference type="InterPro" id="IPR002181">
    <property type="entry name" value="Fibrinogen_a/b/g_C_dom"/>
</dbReference>
<dbReference type="GeneTree" id="ENSGT00940000154615"/>
<dbReference type="SMART" id="SM00186">
    <property type="entry name" value="FBG"/>
    <property type="match status" value="1"/>
</dbReference>
<protein>
    <recommendedName>
        <fullName evidence="1">Fibrinogen C-terminal domain-containing protein</fullName>
    </recommendedName>
</protein>
<dbReference type="AlphaFoldDB" id="A0A7N6FIQ0"/>
<evidence type="ECO:0000313" key="2">
    <source>
        <dbReference type="Ensembl" id="ENSATEP00000064273.2"/>
    </source>
</evidence>
<dbReference type="Pfam" id="PF00147">
    <property type="entry name" value="Fibrinogen_C"/>
    <property type="match status" value="1"/>
</dbReference>
<dbReference type="Gene3D" id="3.90.215.10">
    <property type="entry name" value="Gamma Fibrinogen, chain A, domain 1"/>
    <property type="match status" value="1"/>
</dbReference>
<dbReference type="PROSITE" id="PS51406">
    <property type="entry name" value="FIBRINOGEN_C_2"/>
    <property type="match status" value="1"/>
</dbReference>
<organism evidence="2 3">
    <name type="scientific">Anabas testudineus</name>
    <name type="common">Climbing perch</name>
    <name type="synonym">Anthias testudineus</name>
    <dbReference type="NCBI Taxonomy" id="64144"/>
    <lineage>
        <taxon>Eukaryota</taxon>
        <taxon>Metazoa</taxon>
        <taxon>Chordata</taxon>
        <taxon>Craniata</taxon>
        <taxon>Vertebrata</taxon>
        <taxon>Euteleostomi</taxon>
        <taxon>Actinopterygii</taxon>
        <taxon>Neopterygii</taxon>
        <taxon>Teleostei</taxon>
        <taxon>Neoteleostei</taxon>
        <taxon>Acanthomorphata</taxon>
        <taxon>Anabantaria</taxon>
        <taxon>Anabantiformes</taxon>
        <taxon>Anabantoidei</taxon>
        <taxon>Anabantidae</taxon>
        <taxon>Anabas</taxon>
    </lineage>
</organism>
<dbReference type="InterPro" id="IPR014716">
    <property type="entry name" value="Fibrinogen_a/b/g_C_1"/>
</dbReference>
<dbReference type="InterPro" id="IPR050373">
    <property type="entry name" value="Fibrinogen_C-term_domain"/>
</dbReference>
<gene>
    <name evidence="2" type="primary">MFAP4</name>
</gene>
<reference evidence="2" key="2">
    <citation type="submission" date="2025-09" db="UniProtKB">
        <authorList>
            <consortium name="Ensembl"/>
        </authorList>
    </citation>
    <scope>IDENTIFICATION</scope>
</reference>
<dbReference type="PANTHER" id="PTHR19143:SF225">
    <property type="entry name" value="MICROFIBRIL-ASSOCIATED GLYCOPROTEIN 4"/>
    <property type="match status" value="1"/>
</dbReference>
<dbReference type="GO" id="GO:0048251">
    <property type="term" value="P:elastic fiber assembly"/>
    <property type="evidence" value="ECO:0007669"/>
    <property type="project" value="TreeGrafter"/>
</dbReference>
<evidence type="ECO:0000313" key="3">
    <source>
        <dbReference type="Proteomes" id="UP000265040"/>
    </source>
</evidence>
<dbReference type="Proteomes" id="UP000265040">
    <property type="component" value="Unassembled WGS sequence"/>
</dbReference>
<feature type="domain" description="Fibrinogen C-terminal" evidence="1">
    <location>
        <begin position="1"/>
        <end position="218"/>
    </location>
</feature>
<reference evidence="2" key="1">
    <citation type="submission" date="2025-08" db="UniProtKB">
        <authorList>
            <consortium name="Ensembl"/>
        </authorList>
    </citation>
    <scope>IDENTIFICATION</scope>
</reference>
<keyword evidence="3" id="KW-1185">Reference proteome</keyword>
<sequence length="218" mass="25617">CVSVKMLSAENNNLCHYVFISSMFARMVEAYIWIQPCLRFIYLLKMFECRYCDMDSSGGGWTLFQRRMDGTVNFYRPWDYYKFGFGLDNIHYLTKQRHYGLRVNKHFARYSSFSVNAECDGYKLQVSEFINGGAGDALTYHNGQKFSTFDKDQDPDSRNCARLYLGAFWYNECHNANPTEVYRWGADGTIFAVGVSWYQWKGHDYFLKSISMKIRPVQ</sequence>
<dbReference type="GO" id="GO:0005615">
    <property type="term" value="C:extracellular space"/>
    <property type="evidence" value="ECO:0007669"/>
    <property type="project" value="TreeGrafter"/>
</dbReference>
<dbReference type="InterPro" id="IPR036056">
    <property type="entry name" value="Fibrinogen-like_C"/>
</dbReference>
<proteinExistence type="predicted"/>
<dbReference type="Ensembl" id="ENSATET00000068981.2">
    <property type="protein sequence ID" value="ENSATEP00000064273.2"/>
    <property type="gene ID" value="ENSATEG00000025203.2"/>
</dbReference>